<dbReference type="EMBL" id="JBHTMK010000007">
    <property type="protein sequence ID" value="MFD1365040.1"/>
    <property type="molecule type" value="Genomic_DNA"/>
</dbReference>
<dbReference type="InterPro" id="IPR050267">
    <property type="entry name" value="Anti-sigma-factor_SerPK"/>
</dbReference>
<keyword evidence="1" id="KW-0808">Transferase</keyword>
<dbReference type="InterPro" id="IPR003594">
    <property type="entry name" value="HATPase_dom"/>
</dbReference>
<feature type="domain" description="Histidine kinase/HSP90-like ATPase" evidence="2">
    <location>
        <begin position="132"/>
        <end position="242"/>
    </location>
</feature>
<dbReference type="PANTHER" id="PTHR35526:SF3">
    <property type="entry name" value="ANTI-SIGMA-F FACTOR RSBW"/>
    <property type="match status" value="1"/>
</dbReference>
<dbReference type="Proteomes" id="UP001597183">
    <property type="component" value="Unassembled WGS sequence"/>
</dbReference>
<dbReference type="PANTHER" id="PTHR35526">
    <property type="entry name" value="ANTI-SIGMA-F FACTOR RSBW-RELATED"/>
    <property type="match status" value="1"/>
</dbReference>
<name>A0ABW4A4B1_9ACTN</name>
<dbReference type="CDD" id="cd16936">
    <property type="entry name" value="HATPase_RsbW-like"/>
    <property type="match status" value="1"/>
</dbReference>
<evidence type="ECO:0000259" key="2">
    <source>
        <dbReference type="Pfam" id="PF13581"/>
    </source>
</evidence>
<keyword evidence="4" id="KW-1185">Reference proteome</keyword>
<dbReference type="Gene3D" id="3.30.565.10">
    <property type="entry name" value="Histidine kinase-like ATPase, C-terminal domain"/>
    <property type="match status" value="1"/>
</dbReference>
<accession>A0ABW4A4B1</accession>
<organism evidence="3 4">
    <name type="scientific">Actinoplanes sichuanensis</name>
    <dbReference type="NCBI Taxonomy" id="512349"/>
    <lineage>
        <taxon>Bacteria</taxon>
        <taxon>Bacillati</taxon>
        <taxon>Actinomycetota</taxon>
        <taxon>Actinomycetes</taxon>
        <taxon>Micromonosporales</taxon>
        <taxon>Micromonosporaceae</taxon>
        <taxon>Actinoplanes</taxon>
    </lineage>
</organism>
<keyword evidence="3" id="KW-0067">ATP-binding</keyword>
<evidence type="ECO:0000313" key="4">
    <source>
        <dbReference type="Proteomes" id="UP001597183"/>
    </source>
</evidence>
<comment type="caution">
    <text evidence="3">The sequence shown here is derived from an EMBL/GenBank/DDBJ whole genome shotgun (WGS) entry which is preliminary data.</text>
</comment>
<proteinExistence type="predicted"/>
<dbReference type="InterPro" id="IPR036890">
    <property type="entry name" value="HATPase_C_sf"/>
</dbReference>
<dbReference type="SUPFAM" id="SSF55874">
    <property type="entry name" value="ATPase domain of HSP90 chaperone/DNA topoisomerase II/histidine kinase"/>
    <property type="match status" value="1"/>
</dbReference>
<dbReference type="Pfam" id="PF13581">
    <property type="entry name" value="HATPase_c_2"/>
    <property type="match status" value="1"/>
</dbReference>
<keyword evidence="3" id="KW-0547">Nucleotide-binding</keyword>
<dbReference type="RefSeq" id="WP_317795227.1">
    <property type="nucleotide sequence ID" value="NZ_AP028461.1"/>
</dbReference>
<gene>
    <name evidence="3" type="ORF">ACFQ5G_06750</name>
</gene>
<evidence type="ECO:0000256" key="1">
    <source>
        <dbReference type="ARBA" id="ARBA00022527"/>
    </source>
</evidence>
<reference evidence="4" key="1">
    <citation type="journal article" date="2019" name="Int. J. Syst. Evol. Microbiol.">
        <title>The Global Catalogue of Microorganisms (GCM) 10K type strain sequencing project: providing services to taxonomists for standard genome sequencing and annotation.</title>
        <authorList>
            <consortium name="The Broad Institute Genomics Platform"/>
            <consortium name="The Broad Institute Genome Sequencing Center for Infectious Disease"/>
            <person name="Wu L."/>
            <person name="Ma J."/>
        </authorList>
    </citation>
    <scope>NUCLEOTIDE SEQUENCE [LARGE SCALE GENOMIC DNA]</scope>
    <source>
        <strain evidence="4">CCM 7526</strain>
    </source>
</reference>
<sequence length="246" mass="26669">MGVVADASSSVVEIKVYGHWSQQLGEQIIAGLELCLAGPSEAIIVDLRDFSDLHGLSLRYWLAAQRKAQGGALPVILALCMPPATMLGYRLRHHDGNSLPLFATMGEARAAVVGRLRRGHRWQTRLAPVPLSVRAARGLVERACDTWQLHDLRQGAALVMSELAANAVEHAGTEFVLTVLRRGRDLHLAVRDGDTRFPRLVERTRAGQRLPITEGGRGLMLVHAVAARWGAIPAHGGKVVWATVSA</sequence>
<evidence type="ECO:0000313" key="3">
    <source>
        <dbReference type="EMBL" id="MFD1365040.1"/>
    </source>
</evidence>
<keyword evidence="1" id="KW-0418">Kinase</keyword>
<dbReference type="GO" id="GO:0005524">
    <property type="term" value="F:ATP binding"/>
    <property type="evidence" value="ECO:0007669"/>
    <property type="project" value="UniProtKB-KW"/>
</dbReference>
<protein>
    <submittedName>
        <fullName evidence="3">ATP-binding protein</fullName>
    </submittedName>
</protein>
<keyword evidence="1" id="KW-0723">Serine/threonine-protein kinase</keyword>